<evidence type="ECO:0000256" key="1">
    <source>
        <dbReference type="SAM" id="Phobius"/>
    </source>
</evidence>
<feature type="transmembrane region" description="Helical" evidence="1">
    <location>
        <begin position="193"/>
        <end position="212"/>
    </location>
</feature>
<dbReference type="AlphaFoldDB" id="A0A0G8F0Z1"/>
<dbReference type="EMBL" id="LCYI01000022">
    <property type="protein sequence ID" value="KLA29427.1"/>
    <property type="molecule type" value="Genomic_DNA"/>
</dbReference>
<dbReference type="RefSeq" id="WP_046955308.1">
    <property type="nucleotide sequence ID" value="NZ_LCYI01000022.1"/>
</dbReference>
<comment type="caution">
    <text evidence="3">The sequence shown here is derived from an EMBL/GenBank/DDBJ whole genome shotgun (WGS) entry which is preliminary data.</text>
</comment>
<keyword evidence="1" id="KW-1133">Transmembrane helix</keyword>
<feature type="transmembrane region" description="Helical" evidence="1">
    <location>
        <begin position="170"/>
        <end position="187"/>
    </location>
</feature>
<feature type="transmembrane region" description="Helical" evidence="1">
    <location>
        <begin position="128"/>
        <end position="149"/>
    </location>
</feature>
<dbReference type="InterPro" id="IPR052710">
    <property type="entry name" value="CAAX_protease"/>
</dbReference>
<dbReference type="Pfam" id="PF02517">
    <property type="entry name" value="Rce1-like"/>
    <property type="match status" value="1"/>
</dbReference>
<evidence type="ECO:0000259" key="2">
    <source>
        <dbReference type="Pfam" id="PF02517"/>
    </source>
</evidence>
<reference evidence="3 4" key="1">
    <citation type="submission" date="2015-04" db="EMBL/GenBank/DDBJ databases">
        <title>Draft Genome Sequences of Eight Spore-Forming Food Isolates of Bacillus cereus Genome sequencing.</title>
        <authorList>
            <person name="Krawcyk A.O."/>
            <person name="de Jong A."/>
            <person name="Eijlander R.T."/>
            <person name="Berendsen E.M."/>
            <person name="Holsappel S."/>
            <person name="Wells-Bennik M."/>
            <person name="Kuipers O.P."/>
        </authorList>
    </citation>
    <scope>NUCLEOTIDE SEQUENCE [LARGE SCALE GENOMIC DNA]</scope>
    <source>
        <strain evidence="3 4">B4077</strain>
    </source>
</reference>
<accession>A0A0G8F0Z1</accession>
<gene>
    <name evidence="3" type="ORF">B4077_3487</name>
</gene>
<feature type="transmembrane region" description="Helical" evidence="1">
    <location>
        <begin position="48"/>
        <end position="67"/>
    </location>
</feature>
<dbReference type="Proteomes" id="UP000035214">
    <property type="component" value="Unassembled WGS sequence"/>
</dbReference>
<dbReference type="PATRIC" id="fig|1396.428.peg.4585"/>
<keyword evidence="1" id="KW-0472">Membrane</keyword>
<feature type="transmembrane region" description="Helical" evidence="1">
    <location>
        <begin position="87"/>
        <end position="108"/>
    </location>
</feature>
<evidence type="ECO:0000313" key="4">
    <source>
        <dbReference type="Proteomes" id="UP000035214"/>
    </source>
</evidence>
<dbReference type="PANTHER" id="PTHR36435:SF1">
    <property type="entry name" value="CAAX AMINO TERMINAL PROTEASE FAMILY PROTEIN"/>
    <property type="match status" value="1"/>
</dbReference>
<name>A0A0G8F0Z1_BACCE</name>
<feature type="transmembrane region" description="Helical" evidence="1">
    <location>
        <begin position="224"/>
        <end position="244"/>
    </location>
</feature>
<keyword evidence="1" id="KW-0812">Transmembrane</keyword>
<dbReference type="PANTHER" id="PTHR36435">
    <property type="entry name" value="SLR1288 PROTEIN"/>
    <property type="match status" value="1"/>
</dbReference>
<proteinExistence type="predicted"/>
<dbReference type="InterPro" id="IPR003675">
    <property type="entry name" value="Rce1/LyrA-like_dom"/>
</dbReference>
<protein>
    <recommendedName>
        <fullName evidence="2">CAAX prenyl protease 2/Lysostaphin resistance protein A-like domain-containing protein</fullName>
    </recommendedName>
</protein>
<dbReference type="GO" id="GO:0004175">
    <property type="term" value="F:endopeptidase activity"/>
    <property type="evidence" value="ECO:0007669"/>
    <property type="project" value="UniProtKB-ARBA"/>
</dbReference>
<organism evidence="3 4">
    <name type="scientific">Bacillus cereus</name>
    <dbReference type="NCBI Taxonomy" id="1396"/>
    <lineage>
        <taxon>Bacteria</taxon>
        <taxon>Bacillati</taxon>
        <taxon>Bacillota</taxon>
        <taxon>Bacilli</taxon>
        <taxon>Bacillales</taxon>
        <taxon>Bacillaceae</taxon>
        <taxon>Bacillus</taxon>
        <taxon>Bacillus cereus group</taxon>
    </lineage>
</organism>
<feature type="domain" description="CAAX prenyl protease 2/Lysostaphin resistance protein A-like" evidence="2">
    <location>
        <begin position="135"/>
        <end position="228"/>
    </location>
</feature>
<feature type="transmembrane region" description="Helical" evidence="1">
    <location>
        <begin position="23"/>
        <end position="42"/>
    </location>
</feature>
<dbReference type="GO" id="GO:0080120">
    <property type="term" value="P:CAAX-box protein maturation"/>
    <property type="evidence" value="ECO:0007669"/>
    <property type="project" value="UniProtKB-ARBA"/>
</dbReference>
<sequence length="247" mass="27977">MNKFTKLVAAEDFSENVWTKKDYIVLLLIPLILFVGFITQYFSVKNQLSAIIDTSLRIIMFIFLMVVYAPMLRRHWSKFKLAWKRSVLLVIVGGVLLQILVSLIRSLIPRVSTSLKTDVPSLIDPLTASPEMFMLLIYIALGPIATGLIEDTVFRYTLLGKIFQGSFLKKACIIILNSILFGLIHYYNFGSVIGTIPFMFAGLFLNLIYLWTKNIWHVLLIHTVNNAVLTIGALLIIVILRLLGLKA</sequence>
<evidence type="ECO:0000313" key="3">
    <source>
        <dbReference type="EMBL" id="KLA29427.1"/>
    </source>
</evidence>